<evidence type="ECO:0000313" key="7">
    <source>
        <dbReference type="Proteomes" id="UP000277094"/>
    </source>
</evidence>
<dbReference type="RefSeq" id="WP_123233924.1">
    <property type="nucleotide sequence ID" value="NZ_RJSG01000002.1"/>
</dbReference>
<dbReference type="Proteomes" id="UP000277094">
    <property type="component" value="Unassembled WGS sequence"/>
</dbReference>
<dbReference type="SUPFAM" id="SSF50022">
    <property type="entry name" value="ISP domain"/>
    <property type="match status" value="1"/>
</dbReference>
<gene>
    <name evidence="6" type="ORF">EFL95_10565</name>
</gene>
<feature type="domain" description="Rieske" evidence="5">
    <location>
        <begin position="4"/>
        <end position="99"/>
    </location>
</feature>
<evidence type="ECO:0000256" key="1">
    <source>
        <dbReference type="ARBA" id="ARBA00022714"/>
    </source>
</evidence>
<evidence type="ECO:0000259" key="5">
    <source>
        <dbReference type="PROSITE" id="PS51296"/>
    </source>
</evidence>
<dbReference type="Pfam" id="PF00355">
    <property type="entry name" value="Rieske"/>
    <property type="match status" value="1"/>
</dbReference>
<dbReference type="PANTHER" id="PTHR21496">
    <property type="entry name" value="FERREDOXIN-RELATED"/>
    <property type="match status" value="1"/>
</dbReference>
<dbReference type="PROSITE" id="PS51296">
    <property type="entry name" value="RIESKE"/>
    <property type="match status" value="1"/>
</dbReference>
<dbReference type="GO" id="GO:0004497">
    <property type="term" value="F:monooxygenase activity"/>
    <property type="evidence" value="ECO:0007669"/>
    <property type="project" value="UniProtKB-ARBA"/>
</dbReference>
<keyword evidence="7" id="KW-1185">Reference proteome</keyword>
<dbReference type="GO" id="GO:0046872">
    <property type="term" value="F:metal ion binding"/>
    <property type="evidence" value="ECO:0007669"/>
    <property type="project" value="UniProtKB-KW"/>
</dbReference>
<dbReference type="Gene3D" id="2.102.10.10">
    <property type="entry name" value="Rieske [2Fe-2S] iron-sulphur domain"/>
    <property type="match status" value="1"/>
</dbReference>
<accession>A0A3N0DUW6</accession>
<dbReference type="AlphaFoldDB" id="A0A3N0DUW6"/>
<comment type="caution">
    <text evidence="6">The sequence shown here is derived from an EMBL/GenBank/DDBJ whole genome shotgun (WGS) entry which is preliminary data.</text>
</comment>
<dbReference type="PANTHER" id="PTHR21496:SF23">
    <property type="entry name" value="3-PHENYLPROPIONATE_CINNAMIC ACID DIOXYGENASE FERREDOXIN SUBUNIT"/>
    <property type="match status" value="1"/>
</dbReference>
<dbReference type="InterPro" id="IPR036922">
    <property type="entry name" value="Rieske_2Fe-2S_sf"/>
</dbReference>
<dbReference type="CDD" id="cd03528">
    <property type="entry name" value="Rieske_RO_ferredoxin"/>
    <property type="match status" value="1"/>
</dbReference>
<proteinExistence type="predicted"/>
<organism evidence="6 7">
    <name type="scientific">Nocardioides marmorisolisilvae</name>
    <dbReference type="NCBI Taxonomy" id="1542737"/>
    <lineage>
        <taxon>Bacteria</taxon>
        <taxon>Bacillati</taxon>
        <taxon>Actinomycetota</taxon>
        <taxon>Actinomycetes</taxon>
        <taxon>Propionibacteriales</taxon>
        <taxon>Nocardioidaceae</taxon>
        <taxon>Nocardioides</taxon>
    </lineage>
</organism>
<keyword evidence="4" id="KW-0411">Iron-sulfur</keyword>
<keyword evidence="2" id="KW-0479">Metal-binding</keyword>
<dbReference type="InterPro" id="IPR017941">
    <property type="entry name" value="Rieske_2Fe-2S"/>
</dbReference>
<evidence type="ECO:0000256" key="2">
    <source>
        <dbReference type="ARBA" id="ARBA00022723"/>
    </source>
</evidence>
<keyword evidence="1" id="KW-0001">2Fe-2S</keyword>
<reference evidence="6 7" key="1">
    <citation type="submission" date="2018-11" db="EMBL/GenBank/DDBJ databases">
        <authorList>
            <person name="Li F."/>
        </authorList>
    </citation>
    <scope>NUCLEOTIDE SEQUENCE [LARGE SCALE GENOMIC DNA]</scope>
    <source>
        <strain evidence="6 7">KIS18-7</strain>
    </source>
</reference>
<protein>
    <submittedName>
        <fullName evidence="6">Non-heme iron oxygenase ferredoxin subunit</fullName>
    </submittedName>
</protein>
<keyword evidence="3" id="KW-0408">Iron</keyword>
<dbReference type="GO" id="GO:0051537">
    <property type="term" value="F:2 iron, 2 sulfur cluster binding"/>
    <property type="evidence" value="ECO:0007669"/>
    <property type="project" value="UniProtKB-KW"/>
</dbReference>
<evidence type="ECO:0000256" key="4">
    <source>
        <dbReference type="ARBA" id="ARBA00023014"/>
    </source>
</evidence>
<evidence type="ECO:0000256" key="3">
    <source>
        <dbReference type="ARBA" id="ARBA00023004"/>
    </source>
</evidence>
<dbReference type="OrthoDB" id="147178at2"/>
<dbReference type="EMBL" id="RJSG01000002">
    <property type="protein sequence ID" value="RNL79422.1"/>
    <property type="molecule type" value="Genomic_DNA"/>
</dbReference>
<name>A0A3N0DUW6_9ACTN</name>
<sequence>MAFVRACSVAEVPAGSAVRVEVDGLDVAIVRDGDDFYAIEDECSHAAVALSEGDVEGCEIECWMHGSRFDLRTGKPLGPPATEPVPVFPVQIAGDDVLVDLGEN</sequence>
<dbReference type="GO" id="GO:0016705">
    <property type="term" value="F:oxidoreductase activity, acting on paired donors, with incorporation or reduction of molecular oxygen"/>
    <property type="evidence" value="ECO:0007669"/>
    <property type="project" value="UniProtKB-ARBA"/>
</dbReference>
<evidence type="ECO:0000313" key="6">
    <source>
        <dbReference type="EMBL" id="RNL79422.1"/>
    </source>
</evidence>